<dbReference type="AntiFam" id="ANF00212">
    <property type="entry name" value="Shadow ORF (opposite kdsA)"/>
</dbReference>
<proteinExistence type="predicted"/>
<protein>
    <submittedName>
        <fullName evidence="1">Uncharacterized protein</fullName>
    </submittedName>
</protein>
<accession>A0A645F3Y0</accession>
<name>A0A645F3Y0_9ZZZZ</name>
<dbReference type="EMBL" id="VSSQ01055068">
    <property type="protein sequence ID" value="MPN08971.1"/>
    <property type="molecule type" value="Genomic_DNA"/>
</dbReference>
<sequence length="157" mass="18315">MRHILALAAGSCALAARNLYAMRSIHDYRITKITHNRQSAHIRNQVVVAEAGAAFRQHDIIVACFFCFGNDIFHIPWCQKLAFFNIDYFAGFCCLIDQICLTAKKRRYLQNIQNFSCFFYLAAFMDIADCRHAEIFFDLSDNFQTFFQTRSAERFIR</sequence>
<dbReference type="AlphaFoldDB" id="A0A645F3Y0"/>
<comment type="caution">
    <text evidence="1">The sequence shown here is derived from an EMBL/GenBank/DDBJ whole genome shotgun (WGS) entry which is preliminary data.</text>
</comment>
<evidence type="ECO:0000313" key="1">
    <source>
        <dbReference type="EMBL" id="MPN08971.1"/>
    </source>
</evidence>
<gene>
    <name evidence="1" type="ORF">SDC9_156259</name>
</gene>
<reference evidence="1" key="1">
    <citation type="submission" date="2019-08" db="EMBL/GenBank/DDBJ databases">
        <authorList>
            <person name="Kucharzyk K."/>
            <person name="Murdoch R.W."/>
            <person name="Higgins S."/>
            <person name="Loffler F."/>
        </authorList>
    </citation>
    <scope>NUCLEOTIDE SEQUENCE</scope>
</reference>
<organism evidence="1">
    <name type="scientific">bioreactor metagenome</name>
    <dbReference type="NCBI Taxonomy" id="1076179"/>
    <lineage>
        <taxon>unclassified sequences</taxon>
        <taxon>metagenomes</taxon>
        <taxon>ecological metagenomes</taxon>
    </lineage>
</organism>